<dbReference type="PANTHER" id="PTHR33179">
    <property type="entry name" value="VQ MOTIF-CONTAINING PROTEIN"/>
    <property type="match status" value="1"/>
</dbReference>
<sequence length="316" mass="34010">MDSVSSSSDEECDSRVGPVSETEAPQLPPYCFLQPNSSQPLFDDPISKFLLQPNPILQSHLPILSESNALFTANSVSLSNQNLASSDPDGLDALMNSQSGRPLLFTEPSLNRGASLYRHPAPLGMENASLQGSVDSIPAVQPIKSNKAAGRNRKKRTRASRRAPTTVMTTDTTNFRAMVQEFTGIPATSLVSSHLHRAGIGLLGPSKLGFGSKLEPQHPYSRLFRPFSPKTKSAAAFGDHHSLCPPFTLPSDLGLLNFQSFAQVQAPTHHNGSDKYPILARASAGGEGTNEPVNHSSQTVDFPKDQVVQNDVNTRT</sequence>
<dbReference type="Pfam" id="PF05678">
    <property type="entry name" value="VQ"/>
    <property type="match status" value="1"/>
</dbReference>
<accession>A0A218XBP5</accession>
<dbReference type="Proteomes" id="UP000197138">
    <property type="component" value="Unassembled WGS sequence"/>
</dbReference>
<evidence type="ECO:0000313" key="3">
    <source>
        <dbReference type="EMBL" id="OWM82208.1"/>
    </source>
</evidence>
<gene>
    <name evidence="3" type="ORF">CDL15_Pgr001782</name>
    <name evidence="4" type="ORF">CRG98_020887</name>
</gene>
<dbReference type="OrthoDB" id="780193at2759"/>
<proteinExistence type="predicted"/>
<evidence type="ECO:0000313" key="4">
    <source>
        <dbReference type="EMBL" id="PKI58731.1"/>
    </source>
</evidence>
<evidence type="ECO:0000259" key="2">
    <source>
        <dbReference type="Pfam" id="PF05678"/>
    </source>
</evidence>
<comment type="caution">
    <text evidence="3">The sequence shown here is derived from an EMBL/GenBank/DDBJ whole genome shotgun (WGS) entry which is preliminary data.</text>
</comment>
<keyword evidence="6" id="KW-1185">Reference proteome</keyword>
<dbReference type="PANTHER" id="PTHR33179:SF83">
    <property type="entry name" value="VQ DOMAIN-CONTAINING PROTEIN"/>
    <property type="match status" value="1"/>
</dbReference>
<dbReference type="InterPro" id="IPR039609">
    <property type="entry name" value="VQ_15/22"/>
</dbReference>
<organism evidence="3 5">
    <name type="scientific">Punica granatum</name>
    <name type="common">Pomegranate</name>
    <dbReference type="NCBI Taxonomy" id="22663"/>
    <lineage>
        <taxon>Eukaryota</taxon>
        <taxon>Viridiplantae</taxon>
        <taxon>Streptophyta</taxon>
        <taxon>Embryophyta</taxon>
        <taxon>Tracheophyta</taxon>
        <taxon>Spermatophyta</taxon>
        <taxon>Magnoliopsida</taxon>
        <taxon>eudicotyledons</taxon>
        <taxon>Gunneridae</taxon>
        <taxon>Pentapetalae</taxon>
        <taxon>rosids</taxon>
        <taxon>malvids</taxon>
        <taxon>Myrtales</taxon>
        <taxon>Lythraceae</taxon>
        <taxon>Punica</taxon>
    </lineage>
</organism>
<reference evidence="4 6" key="3">
    <citation type="submission" date="2017-11" db="EMBL/GenBank/DDBJ databases">
        <title>De-novo sequencing of pomegranate (Punica granatum L.) genome.</title>
        <authorList>
            <person name="Akparov Z."/>
            <person name="Amiraslanov A."/>
            <person name="Hajiyeva S."/>
            <person name="Abbasov M."/>
            <person name="Kaur K."/>
            <person name="Hamwieh A."/>
            <person name="Solovyev V."/>
            <person name="Salamov A."/>
            <person name="Braich B."/>
            <person name="Kosarev P."/>
            <person name="Mahmoud A."/>
            <person name="Hajiyev E."/>
            <person name="Babayeva S."/>
            <person name="Izzatullayeva V."/>
            <person name="Mammadov A."/>
            <person name="Mammadov A."/>
            <person name="Sharifova S."/>
            <person name="Ojaghi J."/>
            <person name="Eynullazada K."/>
            <person name="Bayramov B."/>
            <person name="Abdulazimova A."/>
            <person name="Shahmuradov I."/>
        </authorList>
    </citation>
    <scope>NUCLEOTIDE SEQUENCE [LARGE SCALE GENOMIC DNA]</scope>
    <source>
        <strain evidence="4">AG2017</strain>
        <strain evidence="6">cv. AG2017</strain>
        <tissue evidence="4">Leaf</tissue>
    </source>
</reference>
<evidence type="ECO:0000256" key="1">
    <source>
        <dbReference type="SAM" id="MobiDB-lite"/>
    </source>
</evidence>
<protein>
    <recommendedName>
        <fullName evidence="2">VQ domain-containing protein</fullName>
    </recommendedName>
</protein>
<feature type="region of interest" description="Disordered" evidence="1">
    <location>
        <begin position="1"/>
        <end position="30"/>
    </location>
</feature>
<evidence type="ECO:0000313" key="6">
    <source>
        <dbReference type="Proteomes" id="UP000233551"/>
    </source>
</evidence>
<name>A0A218XBP5_PUNGR</name>
<feature type="compositionally biased region" description="Basic residues" evidence="1">
    <location>
        <begin position="150"/>
        <end position="161"/>
    </location>
</feature>
<feature type="compositionally biased region" description="Polar residues" evidence="1">
    <location>
        <begin position="291"/>
        <end position="300"/>
    </location>
</feature>
<evidence type="ECO:0000313" key="5">
    <source>
        <dbReference type="Proteomes" id="UP000197138"/>
    </source>
</evidence>
<dbReference type="GeneID" id="116208646"/>
<feature type="region of interest" description="Disordered" evidence="1">
    <location>
        <begin position="136"/>
        <end position="165"/>
    </location>
</feature>
<dbReference type="InterPro" id="IPR008889">
    <property type="entry name" value="VQ"/>
</dbReference>
<feature type="compositionally biased region" description="Polar residues" evidence="1">
    <location>
        <begin position="307"/>
        <end position="316"/>
    </location>
</feature>
<dbReference type="EMBL" id="MTKT01002011">
    <property type="protein sequence ID" value="OWM82208.1"/>
    <property type="molecule type" value="Genomic_DNA"/>
</dbReference>
<dbReference type="AlphaFoldDB" id="A0A218XBP5"/>
<reference evidence="3" key="2">
    <citation type="submission" date="2017-06" db="EMBL/GenBank/DDBJ databases">
        <title>The pomegranate genome and the genomics of punicalagin biosynthesis.</title>
        <authorList>
            <person name="Xu C."/>
        </authorList>
    </citation>
    <scope>NUCLEOTIDE SEQUENCE [LARGE SCALE GENOMIC DNA]</scope>
    <source>
        <tissue evidence="3">Fresh leaf</tissue>
    </source>
</reference>
<dbReference type="STRING" id="22663.A0A218XBP5"/>
<dbReference type="Proteomes" id="UP000233551">
    <property type="component" value="Unassembled WGS sequence"/>
</dbReference>
<feature type="domain" description="VQ" evidence="2">
    <location>
        <begin position="162"/>
        <end position="189"/>
    </location>
</feature>
<feature type="region of interest" description="Disordered" evidence="1">
    <location>
        <begin position="283"/>
        <end position="316"/>
    </location>
</feature>
<reference evidence="5" key="1">
    <citation type="journal article" date="2017" name="Plant J.">
        <title>The pomegranate (Punica granatum L.) genome and the genomics of punicalagin biosynthesis.</title>
        <authorList>
            <person name="Qin G."/>
            <person name="Xu C."/>
            <person name="Ming R."/>
            <person name="Tang H."/>
            <person name="Guyot R."/>
            <person name="Kramer E.M."/>
            <person name="Hu Y."/>
            <person name="Yi X."/>
            <person name="Qi Y."/>
            <person name="Xu X."/>
            <person name="Gao Z."/>
            <person name="Pan H."/>
            <person name="Jian J."/>
            <person name="Tian Y."/>
            <person name="Yue Z."/>
            <person name="Xu Y."/>
        </authorList>
    </citation>
    <scope>NUCLEOTIDE SEQUENCE [LARGE SCALE GENOMIC DNA]</scope>
    <source>
        <strain evidence="5">cv. Dabenzi</strain>
    </source>
</reference>
<dbReference type="EMBL" id="PGOL01001346">
    <property type="protein sequence ID" value="PKI58731.1"/>
    <property type="molecule type" value="Genomic_DNA"/>
</dbReference>